<dbReference type="InterPro" id="IPR029044">
    <property type="entry name" value="Nucleotide-diphossugar_trans"/>
</dbReference>
<comment type="similarity">
    <text evidence="3 18">In the N-terminal section; belongs to the N-acetylglucosamine-1-phosphate uridyltransferase family.</text>
</comment>
<dbReference type="UniPathway" id="UPA00113">
    <property type="reaction ID" value="UER00532"/>
</dbReference>
<dbReference type="PANTHER" id="PTHR43584">
    <property type="entry name" value="NUCLEOTIDYL TRANSFERASE"/>
    <property type="match status" value="1"/>
</dbReference>
<comment type="catalytic activity">
    <reaction evidence="15 18">
        <text>alpha-D-glucosamine 1-phosphate + acetyl-CoA = N-acetyl-alpha-D-glucosamine 1-phosphate + CoA + H(+)</text>
        <dbReference type="Rhea" id="RHEA:13725"/>
        <dbReference type="ChEBI" id="CHEBI:15378"/>
        <dbReference type="ChEBI" id="CHEBI:57287"/>
        <dbReference type="ChEBI" id="CHEBI:57288"/>
        <dbReference type="ChEBI" id="CHEBI:57776"/>
        <dbReference type="ChEBI" id="CHEBI:58516"/>
        <dbReference type="EC" id="2.3.1.157"/>
    </reaction>
</comment>
<dbReference type="NCBIfam" id="TIGR01173">
    <property type="entry name" value="glmU"/>
    <property type="match status" value="1"/>
</dbReference>
<dbReference type="Pfam" id="PF14602">
    <property type="entry name" value="Hexapep_2"/>
    <property type="match status" value="1"/>
</dbReference>
<keyword evidence="5 18" id="KW-0808">Transferase</keyword>
<feature type="binding site" evidence="18">
    <location>
        <position position="360"/>
    </location>
    <ligand>
        <name>UDP-N-acetyl-alpha-D-glucosamine</name>
        <dbReference type="ChEBI" id="CHEBI:57705"/>
    </ligand>
</feature>
<evidence type="ECO:0000256" key="18">
    <source>
        <dbReference type="HAMAP-Rule" id="MF_01631"/>
    </source>
</evidence>
<dbReference type="EC" id="2.7.7.23" evidence="18"/>
<feature type="binding site" evidence="18">
    <location>
        <position position="221"/>
    </location>
    <ligand>
        <name>UDP-N-acetyl-alpha-D-glucosamine</name>
        <dbReference type="ChEBI" id="CHEBI:57705"/>
    </ligand>
</feature>
<accession>A0A4R2KR49</accession>
<feature type="binding site" evidence="18">
    <location>
        <position position="22"/>
    </location>
    <ligand>
        <name>UDP-N-acetyl-alpha-D-glucosamine</name>
        <dbReference type="ChEBI" id="CHEBI:57705"/>
    </ligand>
</feature>
<keyword evidence="7 18" id="KW-0479">Metal-binding</keyword>
<feature type="binding site" evidence="18">
    <location>
        <position position="148"/>
    </location>
    <ligand>
        <name>UDP-N-acetyl-alpha-D-glucosamine</name>
        <dbReference type="ChEBI" id="CHEBI:57705"/>
    </ligand>
</feature>
<feature type="binding site" evidence="18">
    <location>
        <begin position="78"/>
        <end position="79"/>
    </location>
    <ligand>
        <name>UDP-N-acetyl-alpha-D-glucosamine</name>
        <dbReference type="ChEBI" id="CHEBI:57705"/>
    </ligand>
</feature>
<evidence type="ECO:0000256" key="11">
    <source>
        <dbReference type="ARBA" id="ARBA00022984"/>
    </source>
</evidence>
<protein>
    <recommendedName>
        <fullName evidence="18">Bifunctional protein GlmU</fullName>
    </recommendedName>
    <domain>
        <recommendedName>
            <fullName evidence="18">UDP-N-acetylglucosamine pyrophosphorylase</fullName>
            <ecNumber evidence="18">2.7.7.23</ecNumber>
        </recommendedName>
        <alternativeName>
            <fullName evidence="18">N-acetylglucosamine-1-phosphate uridyltransferase</fullName>
        </alternativeName>
    </domain>
    <domain>
        <recommendedName>
            <fullName evidence="18">Glucosamine-1-phosphate N-acetyltransferase</fullName>
            <ecNumber evidence="18">2.3.1.157</ecNumber>
        </recommendedName>
    </domain>
</protein>
<feature type="binding site" evidence="18">
    <location>
        <begin position="380"/>
        <end position="381"/>
    </location>
    <ligand>
        <name>acetyl-CoA</name>
        <dbReference type="ChEBI" id="CHEBI:57288"/>
    </ligand>
</feature>
<feature type="binding site" evidence="18">
    <location>
        <position position="102"/>
    </location>
    <ligand>
        <name>Mg(2+)</name>
        <dbReference type="ChEBI" id="CHEBI:18420"/>
    </ligand>
</feature>
<dbReference type="InterPro" id="IPR056729">
    <property type="entry name" value="GMPPB_C"/>
</dbReference>
<comment type="function">
    <text evidence="17 18">Catalyzes the last two sequential reactions in the de novo biosynthetic pathway for UDP-N-acetylglucosamine (UDP-GlcNAc). The C-terminal domain catalyzes the transfer of acetyl group from acetyl coenzyme A to glucosamine-1-phosphate (GlcN-1-P) to produce N-acetylglucosamine-1-phosphate (GlcNAc-1-P), which is converted into UDP-GlcNAc by the transfer of uridine 5-monophosphate (from uridine 5-triphosphate), a reaction catalyzed by the N-terminal domain.</text>
</comment>
<evidence type="ECO:0000256" key="14">
    <source>
        <dbReference type="ARBA" id="ARBA00023316"/>
    </source>
</evidence>
<comment type="pathway">
    <text evidence="18">Bacterial outer membrane biogenesis; LPS lipid A biosynthesis.</text>
</comment>
<feature type="region of interest" description="Disordered" evidence="19">
    <location>
        <begin position="440"/>
        <end position="463"/>
    </location>
</feature>
<comment type="cofactor">
    <cofactor evidence="18">
        <name>Mg(2+)</name>
        <dbReference type="ChEBI" id="CHEBI:18420"/>
    </cofactor>
    <text evidence="18">Binds 1 Mg(2+) ion per subunit.</text>
</comment>
<dbReference type="Proteomes" id="UP000294980">
    <property type="component" value="Unassembled WGS sequence"/>
</dbReference>
<dbReference type="GO" id="GO:0005737">
    <property type="term" value="C:cytoplasm"/>
    <property type="evidence" value="ECO:0007669"/>
    <property type="project" value="UniProtKB-SubCell"/>
</dbReference>
<comment type="similarity">
    <text evidence="2 18">In the C-terminal section; belongs to the transferase hexapeptide repeat family.</text>
</comment>
<dbReference type="GO" id="GO:0003977">
    <property type="term" value="F:UDP-N-acetylglucosamine diphosphorylase activity"/>
    <property type="evidence" value="ECO:0007669"/>
    <property type="project" value="UniProtKB-UniRule"/>
</dbReference>
<evidence type="ECO:0000256" key="7">
    <source>
        <dbReference type="ARBA" id="ARBA00022723"/>
    </source>
</evidence>
<dbReference type="GO" id="GO:0019134">
    <property type="term" value="F:glucosamine-1-phosphate N-acetyltransferase activity"/>
    <property type="evidence" value="ECO:0007669"/>
    <property type="project" value="UniProtKB-UniRule"/>
</dbReference>
<evidence type="ECO:0000256" key="17">
    <source>
        <dbReference type="ARBA" id="ARBA00049628"/>
    </source>
</evidence>
<evidence type="ECO:0000256" key="3">
    <source>
        <dbReference type="ARBA" id="ARBA00007947"/>
    </source>
</evidence>
<sequence>MSLEIIVLAAGRGTRMRSRKPKVLHSLAGQPLLAHVLATARALQPKALHVVVGHGGDEVQSALHADDIQWVQQAKQLGTGHAVLQALPAVDDGSDVLVLYGDVPLLTADTLRTLVASGPALLTAKLADPAGYGRILRDAADHLLGVVEHKDASEAQQAIAEVNTGVLAMSAADLKAFLPQVGNANSQGEYYLPDVLPLALAAGRQIGSVLAANEMDILGVNDRAQLAALERELQRRRAGALMLAGVGLADPARIDIRGDLRCGSDVFIDVNAVFEGDVQIGDGASIGANCVLRDCVIGAGSVVHAMSHLEQAEVGERCSVGPFARLRPGTRLGNDARVGNFVETKKTHVGNGSKVNHLSYLGDSVLGEGVNIGAGTITCNYDGVNKHQTTIGDGAFVGSNATLVAPLTVAEGGFVAAGSTVTRDIGVEELAVARGRQRNISGWRRPGSDGEARNAPRNDKSES</sequence>
<keyword evidence="4 18" id="KW-0963">Cytoplasm</keyword>
<dbReference type="HAMAP" id="MF_01631">
    <property type="entry name" value="GlmU"/>
    <property type="match status" value="1"/>
</dbReference>
<dbReference type="OrthoDB" id="9775031at2"/>
<dbReference type="InterPro" id="IPR025877">
    <property type="entry name" value="MobA-like_NTP_Trfase"/>
</dbReference>
<dbReference type="Gene3D" id="3.90.550.10">
    <property type="entry name" value="Spore Coat Polysaccharide Biosynthesis Protein SpsA, Chain A"/>
    <property type="match status" value="1"/>
</dbReference>
<dbReference type="PANTHER" id="PTHR43584:SF3">
    <property type="entry name" value="BIFUNCTIONAL PROTEIN GLMU"/>
    <property type="match status" value="1"/>
</dbReference>
<evidence type="ECO:0000313" key="22">
    <source>
        <dbReference type="EMBL" id="TCO72608.1"/>
    </source>
</evidence>
<dbReference type="InterPro" id="IPR011004">
    <property type="entry name" value="Trimer_LpxA-like_sf"/>
</dbReference>
<keyword evidence="9 18" id="KW-0460">Magnesium</keyword>
<comment type="catalytic activity">
    <reaction evidence="16 18">
        <text>N-acetyl-alpha-D-glucosamine 1-phosphate + UTP + H(+) = UDP-N-acetyl-alpha-D-glucosamine + diphosphate</text>
        <dbReference type="Rhea" id="RHEA:13509"/>
        <dbReference type="ChEBI" id="CHEBI:15378"/>
        <dbReference type="ChEBI" id="CHEBI:33019"/>
        <dbReference type="ChEBI" id="CHEBI:46398"/>
        <dbReference type="ChEBI" id="CHEBI:57705"/>
        <dbReference type="ChEBI" id="CHEBI:57776"/>
        <dbReference type="EC" id="2.7.7.23"/>
    </reaction>
</comment>
<feature type="binding site" evidence="18">
    <location>
        <position position="371"/>
    </location>
    <ligand>
        <name>UDP-N-acetyl-alpha-D-glucosamine</name>
        <dbReference type="ChEBI" id="CHEBI:57705"/>
    </ligand>
</feature>
<evidence type="ECO:0000256" key="10">
    <source>
        <dbReference type="ARBA" id="ARBA00022960"/>
    </source>
</evidence>
<comment type="caution">
    <text evidence="22">The sequence shown here is derived from an EMBL/GenBank/DDBJ whole genome shotgun (WGS) entry which is preliminary data.</text>
</comment>
<keyword evidence="10 18" id="KW-0133">Cell shape</keyword>
<comment type="subunit">
    <text evidence="18">Homotrimer.</text>
</comment>
<evidence type="ECO:0000256" key="19">
    <source>
        <dbReference type="SAM" id="MobiDB-lite"/>
    </source>
</evidence>
<feature type="region of interest" description="Linker" evidence="18">
    <location>
        <begin position="224"/>
        <end position="244"/>
    </location>
</feature>
<reference evidence="22 23" key="1">
    <citation type="submission" date="2019-03" db="EMBL/GenBank/DDBJ databases">
        <title>Genomic Encyclopedia of Type Strains, Phase IV (KMG-IV): sequencing the most valuable type-strain genomes for metagenomic binning, comparative biology and taxonomic classification.</title>
        <authorList>
            <person name="Goeker M."/>
        </authorList>
    </citation>
    <scope>NUCLEOTIDE SEQUENCE [LARGE SCALE GENOMIC DNA]</scope>
    <source>
        <strain evidence="22 23">DSM 23344</strain>
    </source>
</reference>
<feature type="binding site" evidence="18">
    <location>
        <position position="417"/>
    </location>
    <ligand>
        <name>acetyl-CoA</name>
        <dbReference type="ChEBI" id="CHEBI:57288"/>
    </ligand>
</feature>
<dbReference type="SUPFAM" id="SSF51161">
    <property type="entry name" value="Trimeric LpxA-like enzymes"/>
    <property type="match status" value="1"/>
</dbReference>
<feature type="domain" description="MobA-like NTP transferase" evidence="20">
    <location>
        <begin position="6"/>
        <end position="117"/>
    </location>
</feature>
<proteinExistence type="inferred from homology"/>
<dbReference type="Pfam" id="PF25087">
    <property type="entry name" value="GMPPB_C"/>
    <property type="match status" value="1"/>
</dbReference>
<dbReference type="InterPro" id="IPR005882">
    <property type="entry name" value="Bifunctional_GlmU"/>
</dbReference>
<keyword evidence="14 18" id="KW-0961">Cell wall biogenesis/degradation</keyword>
<keyword evidence="6 18" id="KW-0548">Nucleotidyltransferase</keyword>
<keyword evidence="12 18" id="KW-0511">Multifunctional enzyme</keyword>
<dbReference type="SUPFAM" id="SSF53448">
    <property type="entry name" value="Nucleotide-diphospho-sugar transferases"/>
    <property type="match status" value="1"/>
</dbReference>
<dbReference type="GO" id="GO:0016020">
    <property type="term" value="C:membrane"/>
    <property type="evidence" value="ECO:0007669"/>
    <property type="project" value="GOC"/>
</dbReference>
<feature type="binding site" evidence="18">
    <location>
        <position position="374"/>
    </location>
    <ligand>
        <name>acetyl-CoA</name>
        <dbReference type="ChEBI" id="CHEBI:57288"/>
    </ligand>
</feature>
<dbReference type="GO" id="GO:0008360">
    <property type="term" value="P:regulation of cell shape"/>
    <property type="evidence" value="ECO:0007669"/>
    <property type="project" value="UniProtKB-KW"/>
</dbReference>
<dbReference type="EMBL" id="SLWX01000018">
    <property type="protein sequence ID" value="TCO72608.1"/>
    <property type="molecule type" value="Genomic_DNA"/>
</dbReference>
<comment type="subcellular location">
    <subcellularLocation>
        <location evidence="1 18">Cytoplasm</location>
    </subcellularLocation>
</comment>
<evidence type="ECO:0000256" key="2">
    <source>
        <dbReference type="ARBA" id="ARBA00007707"/>
    </source>
</evidence>
<evidence type="ECO:0000256" key="8">
    <source>
        <dbReference type="ARBA" id="ARBA00022737"/>
    </source>
</evidence>
<dbReference type="GO" id="GO:0071555">
    <property type="term" value="P:cell wall organization"/>
    <property type="evidence" value="ECO:0007669"/>
    <property type="project" value="UniProtKB-KW"/>
</dbReference>
<evidence type="ECO:0000256" key="9">
    <source>
        <dbReference type="ARBA" id="ARBA00022842"/>
    </source>
</evidence>
<dbReference type="GO" id="GO:0000902">
    <property type="term" value="P:cell morphogenesis"/>
    <property type="evidence" value="ECO:0007669"/>
    <property type="project" value="UniProtKB-UniRule"/>
</dbReference>
<dbReference type="EC" id="2.3.1.157" evidence="18"/>
<evidence type="ECO:0000256" key="5">
    <source>
        <dbReference type="ARBA" id="ARBA00022679"/>
    </source>
</evidence>
<feature type="binding site" evidence="18">
    <location>
        <position position="221"/>
    </location>
    <ligand>
        <name>Mg(2+)</name>
        <dbReference type="ChEBI" id="CHEBI:18420"/>
    </ligand>
</feature>
<dbReference type="InterPro" id="IPR001451">
    <property type="entry name" value="Hexapep"/>
</dbReference>
<feature type="compositionally biased region" description="Basic and acidic residues" evidence="19">
    <location>
        <begin position="446"/>
        <end position="463"/>
    </location>
</feature>
<dbReference type="CDD" id="cd03353">
    <property type="entry name" value="LbH_GlmU_C"/>
    <property type="match status" value="1"/>
</dbReference>
<evidence type="ECO:0000259" key="20">
    <source>
        <dbReference type="Pfam" id="PF12804"/>
    </source>
</evidence>
<keyword evidence="8 18" id="KW-0677">Repeat</keyword>
<feature type="region of interest" description="Pyrophosphorylase" evidence="18">
    <location>
        <begin position="1"/>
        <end position="223"/>
    </location>
</feature>
<feature type="binding site" evidence="18">
    <location>
        <begin position="100"/>
        <end position="102"/>
    </location>
    <ligand>
        <name>UDP-N-acetyl-alpha-D-glucosamine</name>
        <dbReference type="ChEBI" id="CHEBI:57705"/>
    </ligand>
</feature>
<organism evidence="22 23">
    <name type="scientific">Chromatocurvus halotolerans</name>
    <dbReference type="NCBI Taxonomy" id="1132028"/>
    <lineage>
        <taxon>Bacteria</taxon>
        <taxon>Pseudomonadati</taxon>
        <taxon>Pseudomonadota</taxon>
        <taxon>Gammaproteobacteria</taxon>
        <taxon>Cellvibrionales</taxon>
        <taxon>Halieaceae</taxon>
        <taxon>Chromatocurvus</taxon>
    </lineage>
</organism>
<feature type="domain" description="Mannose-1-phosphate guanyltransferase C-terminal" evidence="21">
    <location>
        <begin position="263"/>
        <end position="342"/>
    </location>
</feature>
<evidence type="ECO:0000256" key="6">
    <source>
        <dbReference type="ARBA" id="ARBA00022695"/>
    </source>
</evidence>
<dbReference type="GO" id="GO:0006048">
    <property type="term" value="P:UDP-N-acetylglucosamine biosynthetic process"/>
    <property type="evidence" value="ECO:0007669"/>
    <property type="project" value="UniProtKB-UniPathway"/>
</dbReference>
<dbReference type="RefSeq" id="WP_117319274.1">
    <property type="nucleotide sequence ID" value="NZ_QQSW01000022.1"/>
</dbReference>
<feature type="active site" description="Proton acceptor" evidence="18">
    <location>
        <position position="357"/>
    </location>
</feature>
<feature type="binding site" evidence="18">
    <location>
        <position position="327"/>
    </location>
    <ligand>
        <name>UDP-N-acetyl-alpha-D-glucosamine</name>
        <dbReference type="ChEBI" id="CHEBI:57705"/>
    </ligand>
</feature>
<feature type="binding site" evidence="18">
    <location>
        <position position="133"/>
    </location>
    <ligand>
        <name>UDP-N-acetyl-alpha-D-glucosamine</name>
        <dbReference type="ChEBI" id="CHEBI:57705"/>
    </ligand>
</feature>
<feature type="binding site" evidence="18">
    <location>
        <position position="73"/>
    </location>
    <ligand>
        <name>UDP-N-acetyl-alpha-D-glucosamine</name>
        <dbReference type="ChEBI" id="CHEBI:57705"/>
    </ligand>
</feature>
<dbReference type="InterPro" id="IPR050065">
    <property type="entry name" value="GlmU-like"/>
</dbReference>
<keyword evidence="11 18" id="KW-0573">Peptidoglycan synthesis</keyword>
<feature type="binding site" evidence="18">
    <location>
        <begin position="8"/>
        <end position="11"/>
    </location>
    <ligand>
        <name>UDP-N-acetyl-alpha-D-glucosamine</name>
        <dbReference type="ChEBI" id="CHEBI:57705"/>
    </ligand>
</feature>
<evidence type="ECO:0000256" key="13">
    <source>
        <dbReference type="ARBA" id="ARBA00023315"/>
    </source>
</evidence>
<evidence type="ECO:0000256" key="16">
    <source>
        <dbReference type="ARBA" id="ARBA00048493"/>
    </source>
</evidence>
<dbReference type="GO" id="GO:0009245">
    <property type="term" value="P:lipid A biosynthetic process"/>
    <property type="evidence" value="ECO:0007669"/>
    <property type="project" value="UniProtKB-UniRule"/>
</dbReference>
<comment type="pathway">
    <text evidence="18">Nucleotide-sugar biosynthesis; UDP-N-acetyl-alpha-D-glucosamine biosynthesis; UDP-N-acetyl-alpha-D-glucosamine from N-acetyl-alpha-D-glucosamine 1-phosphate: step 1/1.</text>
</comment>
<dbReference type="GO" id="GO:0009252">
    <property type="term" value="P:peptidoglycan biosynthetic process"/>
    <property type="evidence" value="ECO:0007669"/>
    <property type="project" value="UniProtKB-UniRule"/>
</dbReference>
<evidence type="ECO:0000259" key="21">
    <source>
        <dbReference type="Pfam" id="PF25087"/>
    </source>
</evidence>
<evidence type="ECO:0000256" key="12">
    <source>
        <dbReference type="ARBA" id="ARBA00023268"/>
    </source>
</evidence>
<dbReference type="GO" id="GO:0000287">
    <property type="term" value="F:magnesium ion binding"/>
    <property type="evidence" value="ECO:0007669"/>
    <property type="project" value="UniProtKB-UniRule"/>
</dbReference>
<keyword evidence="13 18" id="KW-0012">Acyltransferase</keyword>
<dbReference type="AlphaFoldDB" id="A0A4R2KR49"/>
<comment type="pathway">
    <text evidence="18">Nucleotide-sugar biosynthesis; UDP-N-acetyl-alpha-D-glucosamine biosynthesis; N-acetyl-alpha-D-glucosamine 1-phosphate from alpha-D-glucosamine 6-phosphate (route II): step 2/2.</text>
</comment>
<dbReference type="Pfam" id="PF12804">
    <property type="entry name" value="NTP_transf_3"/>
    <property type="match status" value="1"/>
</dbReference>
<evidence type="ECO:0000256" key="1">
    <source>
        <dbReference type="ARBA" id="ARBA00004496"/>
    </source>
</evidence>
<feature type="binding site" evidence="18">
    <location>
        <position position="163"/>
    </location>
    <ligand>
        <name>UDP-N-acetyl-alpha-D-glucosamine</name>
        <dbReference type="ChEBI" id="CHEBI:57705"/>
    </ligand>
</feature>
<name>A0A4R2KR49_9GAMM</name>
<dbReference type="Gene3D" id="2.160.10.10">
    <property type="entry name" value="Hexapeptide repeat proteins"/>
    <property type="match status" value="1"/>
</dbReference>
<dbReference type="CDD" id="cd02540">
    <property type="entry name" value="GT2_GlmU_N_bac"/>
    <property type="match status" value="1"/>
</dbReference>
<gene>
    <name evidence="18" type="primary">glmU</name>
    <name evidence="22" type="ORF">EV688_11835</name>
</gene>
<feature type="region of interest" description="N-acetyltransferase" evidence="18">
    <location>
        <begin position="245"/>
        <end position="463"/>
    </location>
</feature>
<evidence type="ECO:0000256" key="4">
    <source>
        <dbReference type="ARBA" id="ARBA00022490"/>
    </source>
</evidence>
<feature type="binding site" evidence="18">
    <location>
        <position position="434"/>
    </location>
    <ligand>
        <name>acetyl-CoA</name>
        <dbReference type="ChEBI" id="CHEBI:57288"/>
    </ligand>
</feature>
<keyword evidence="23" id="KW-1185">Reference proteome</keyword>
<feature type="binding site" evidence="18">
    <location>
        <position position="345"/>
    </location>
    <ligand>
        <name>UDP-N-acetyl-alpha-D-glucosamine</name>
        <dbReference type="ChEBI" id="CHEBI:57705"/>
    </ligand>
</feature>
<dbReference type="UniPathway" id="UPA00973"/>
<dbReference type="InterPro" id="IPR038009">
    <property type="entry name" value="GlmU_C_LbH"/>
</dbReference>
<evidence type="ECO:0000313" key="23">
    <source>
        <dbReference type="Proteomes" id="UP000294980"/>
    </source>
</evidence>
<feature type="binding site" evidence="18">
    <location>
        <position position="399"/>
    </location>
    <ligand>
        <name>acetyl-CoA</name>
        <dbReference type="ChEBI" id="CHEBI:57288"/>
    </ligand>
</feature>
<evidence type="ECO:0000256" key="15">
    <source>
        <dbReference type="ARBA" id="ARBA00048247"/>
    </source>
</evidence>